<dbReference type="GO" id="GO:0008757">
    <property type="term" value="F:S-adenosylmethionine-dependent methyltransferase activity"/>
    <property type="evidence" value="ECO:0007669"/>
    <property type="project" value="InterPro"/>
</dbReference>
<dbReference type="AlphaFoldDB" id="A0A7W8BEN0"/>
<keyword evidence="4" id="KW-0830">Ubiquinone</keyword>
<sequence>MADSAQRTSSAMRPVVRETYGPADLSGDAIFAGGFINFGYWHGIDLGGPLGEADRIRSQEDLYRYVLNAVGPLGDTKALEVGCGLGMGGALALREHEPAAVTGMDIHPQQLQRAHSAHAGLLRQEPGRLRFVQGAAERMPFADGDFDAVVSVEAAQHFPDLAAFAAETARVLRPGGRAAVASFFTADDAPGRPAELAGLLETYANGLDIARPVTALTGAFTAAGLTQVRAESIGRHVWPGWDLWLSRQWAAGTWPRNFLRAYEQRILDYYLIVARRPTTPAGKDPEAAPASAPTGLHSPVPAMQEPAPATQDSGGHVVRQSRG</sequence>
<evidence type="ECO:0000256" key="2">
    <source>
        <dbReference type="SAM" id="MobiDB-lite"/>
    </source>
</evidence>
<dbReference type="InterPro" id="IPR013216">
    <property type="entry name" value="Methyltransf_11"/>
</dbReference>
<keyword evidence="1" id="KW-0808">Transferase</keyword>
<comment type="caution">
    <text evidence="4">The sequence shown here is derived from an EMBL/GenBank/DDBJ whole genome shotgun (WGS) entry which is preliminary data.</text>
</comment>
<evidence type="ECO:0000256" key="1">
    <source>
        <dbReference type="ARBA" id="ARBA00022679"/>
    </source>
</evidence>
<dbReference type="PANTHER" id="PTHR44068">
    <property type="entry name" value="ZGC:194242"/>
    <property type="match status" value="1"/>
</dbReference>
<reference evidence="4 5" key="1">
    <citation type="submission" date="2020-08" db="EMBL/GenBank/DDBJ databases">
        <title>Genomic Encyclopedia of Type Strains, Phase III (KMG-III): the genomes of soil and plant-associated and newly described type strains.</title>
        <authorList>
            <person name="Whitman W."/>
        </authorList>
    </citation>
    <scope>NUCLEOTIDE SEQUENCE [LARGE SCALE GENOMIC DNA]</scope>
    <source>
        <strain evidence="4 5">CECT 3259</strain>
    </source>
</reference>
<proteinExistence type="predicted"/>
<dbReference type="SUPFAM" id="SSF53335">
    <property type="entry name" value="S-adenosyl-L-methionine-dependent methyltransferases"/>
    <property type="match status" value="1"/>
</dbReference>
<dbReference type="Proteomes" id="UP000528608">
    <property type="component" value="Unassembled WGS sequence"/>
</dbReference>
<dbReference type="Gene3D" id="3.40.50.150">
    <property type="entry name" value="Vaccinia Virus protein VP39"/>
    <property type="match status" value="1"/>
</dbReference>
<evidence type="ECO:0000313" key="5">
    <source>
        <dbReference type="Proteomes" id="UP000528608"/>
    </source>
</evidence>
<evidence type="ECO:0000313" key="4">
    <source>
        <dbReference type="EMBL" id="MBB5120836.1"/>
    </source>
</evidence>
<name>A0A7W8BEN0_STREU</name>
<keyword evidence="4" id="KW-0489">Methyltransferase</keyword>
<dbReference type="EMBL" id="JACHJF010000014">
    <property type="protein sequence ID" value="MBB5120836.1"/>
    <property type="molecule type" value="Genomic_DNA"/>
</dbReference>
<dbReference type="PANTHER" id="PTHR44068:SF11">
    <property type="entry name" value="GERANYL DIPHOSPHATE 2-C-METHYLTRANSFERASE"/>
    <property type="match status" value="1"/>
</dbReference>
<accession>A0A7W8BEN0</accession>
<protein>
    <submittedName>
        <fullName evidence="4">Ubiquinone/menaquinone biosynthesis C-methylase UbiE</fullName>
    </submittedName>
</protein>
<dbReference type="InterPro" id="IPR029063">
    <property type="entry name" value="SAM-dependent_MTases_sf"/>
</dbReference>
<feature type="domain" description="Methyltransferase type 11" evidence="3">
    <location>
        <begin position="79"/>
        <end position="179"/>
    </location>
</feature>
<gene>
    <name evidence="4" type="ORF">FHS36_004285</name>
</gene>
<dbReference type="RefSeq" id="WP_244926927.1">
    <property type="nucleotide sequence ID" value="NZ_JACHJF010000014.1"/>
</dbReference>
<dbReference type="InterPro" id="IPR050447">
    <property type="entry name" value="Erg6_SMT_methyltransf"/>
</dbReference>
<dbReference type="GO" id="GO:0032259">
    <property type="term" value="P:methylation"/>
    <property type="evidence" value="ECO:0007669"/>
    <property type="project" value="UniProtKB-KW"/>
</dbReference>
<evidence type="ECO:0000259" key="3">
    <source>
        <dbReference type="Pfam" id="PF08241"/>
    </source>
</evidence>
<dbReference type="CDD" id="cd02440">
    <property type="entry name" value="AdoMet_MTases"/>
    <property type="match status" value="1"/>
</dbReference>
<organism evidence="4 5">
    <name type="scientific">Streptomyces eurocidicus</name>
    <name type="common">Streptoverticillium eurocidicus</name>
    <dbReference type="NCBI Taxonomy" id="66423"/>
    <lineage>
        <taxon>Bacteria</taxon>
        <taxon>Bacillati</taxon>
        <taxon>Actinomycetota</taxon>
        <taxon>Actinomycetes</taxon>
        <taxon>Kitasatosporales</taxon>
        <taxon>Streptomycetaceae</taxon>
        <taxon>Streptomyces</taxon>
    </lineage>
</organism>
<dbReference type="Pfam" id="PF08241">
    <property type="entry name" value="Methyltransf_11"/>
    <property type="match status" value="1"/>
</dbReference>
<feature type="region of interest" description="Disordered" evidence="2">
    <location>
        <begin position="280"/>
        <end position="323"/>
    </location>
</feature>